<dbReference type="SMART" id="SM00091">
    <property type="entry name" value="PAS"/>
    <property type="match status" value="2"/>
</dbReference>
<dbReference type="Gene3D" id="3.30.450.20">
    <property type="entry name" value="PAS domain"/>
    <property type="match status" value="3"/>
</dbReference>
<keyword evidence="3" id="KW-0597">Phosphoprotein</keyword>
<dbReference type="InterPro" id="IPR052162">
    <property type="entry name" value="Sensor_kinase/Photoreceptor"/>
</dbReference>
<dbReference type="Pfam" id="PF08447">
    <property type="entry name" value="PAS_3"/>
    <property type="match status" value="2"/>
</dbReference>
<proteinExistence type="predicted"/>
<dbReference type="RefSeq" id="WP_311349893.1">
    <property type="nucleotide sequence ID" value="NZ_JAVRHR010000001.1"/>
</dbReference>
<feature type="domain" description="Histidine kinase" evidence="6">
    <location>
        <begin position="385"/>
        <end position="596"/>
    </location>
</feature>
<sequence>MKTKTSSKYSLKQSAIPTLVVDKDIQIWECSDALSHFFEQPTEFTFNDLCDIFGEVSIEFKHKLGKKKYFTETVQLISKTGQERWIKVNAYPIFDKEGFFQLSFDDVTEERIQYSLGQKAKELAKVGSWSVDLINNTIFWSDMTKKIHGVPLDFVPDLEKGIDFYKEGDDRARIIEAVSECIESGKSFDVELIIITATGKEKWIRSIGAAERVNGKTVGFKGVFQDIDEKKRSRLEYETISNRLRVGIESANVGVWDYDIVNNELFWDDKMYDLYGVDKNDFNGVYEAWERSVHPDDKELAATEVELAIQGKKEFNTEFRVIKNDGSIEYIHAEAKVFNDKNGVAYRLIGANTNVTRMKRKDERLRQLLNITEKQNQRLLEFTKIVSHNLRSNSSNISMLSGMLNQDLPIEDQKKFIQMIQTSSEQLDEIIVQLNEIAKIQATDKSEIIEIPIRATINKVLESLNGLILESDAKIKIAIDEKLRVKGIKPYLTSVFINLLTNSLKYRDLDKRLELEINSKVLKNQTVISFKDNGIGIDLKKHRSKLFGMYKTFHNHKDSKGIGLFITKNHMEAMDGKIEAESTVGKGTTFNLYFKN</sequence>
<feature type="domain" description="PAC" evidence="8">
    <location>
        <begin position="315"/>
        <end position="367"/>
    </location>
</feature>
<evidence type="ECO:0000259" key="7">
    <source>
        <dbReference type="PROSITE" id="PS50112"/>
    </source>
</evidence>
<evidence type="ECO:0000256" key="1">
    <source>
        <dbReference type="ARBA" id="ARBA00000085"/>
    </source>
</evidence>
<dbReference type="EMBL" id="JAVRHR010000001">
    <property type="protein sequence ID" value="MDT0606337.1"/>
    <property type="molecule type" value="Genomic_DNA"/>
</dbReference>
<protein>
    <recommendedName>
        <fullName evidence="2">histidine kinase</fullName>
        <ecNumber evidence="2">2.7.13.3</ecNumber>
    </recommendedName>
</protein>
<dbReference type="Gene3D" id="1.10.287.130">
    <property type="match status" value="1"/>
</dbReference>
<feature type="domain" description="PAC" evidence="8">
    <location>
        <begin position="188"/>
        <end position="239"/>
    </location>
</feature>
<reference evidence="9 10" key="1">
    <citation type="submission" date="2023-09" db="EMBL/GenBank/DDBJ databases">
        <authorList>
            <person name="Rey-Velasco X."/>
        </authorList>
    </citation>
    <scope>NUCLEOTIDE SEQUENCE [LARGE SCALE GENOMIC DNA]</scope>
    <source>
        <strain evidence="9 10">F388</strain>
    </source>
</reference>
<dbReference type="SMART" id="SM00086">
    <property type="entry name" value="PAC"/>
    <property type="match status" value="3"/>
</dbReference>
<dbReference type="PROSITE" id="PS50109">
    <property type="entry name" value="HIS_KIN"/>
    <property type="match status" value="1"/>
</dbReference>
<dbReference type="PROSITE" id="PS50112">
    <property type="entry name" value="PAS"/>
    <property type="match status" value="1"/>
</dbReference>
<keyword evidence="5" id="KW-0418">Kinase</keyword>
<dbReference type="EC" id="2.7.13.3" evidence="2"/>
<dbReference type="PROSITE" id="PS50113">
    <property type="entry name" value="PAC"/>
    <property type="match status" value="2"/>
</dbReference>
<evidence type="ECO:0000313" key="10">
    <source>
        <dbReference type="Proteomes" id="UP001255246"/>
    </source>
</evidence>
<dbReference type="Pfam" id="PF02518">
    <property type="entry name" value="HATPase_c"/>
    <property type="match status" value="1"/>
</dbReference>
<evidence type="ECO:0000256" key="4">
    <source>
        <dbReference type="ARBA" id="ARBA00022679"/>
    </source>
</evidence>
<dbReference type="Pfam" id="PF13426">
    <property type="entry name" value="PAS_9"/>
    <property type="match status" value="1"/>
</dbReference>
<dbReference type="InterPro" id="IPR000700">
    <property type="entry name" value="PAS-assoc_C"/>
</dbReference>
<evidence type="ECO:0000259" key="6">
    <source>
        <dbReference type="PROSITE" id="PS50109"/>
    </source>
</evidence>
<evidence type="ECO:0000259" key="8">
    <source>
        <dbReference type="PROSITE" id="PS50113"/>
    </source>
</evidence>
<dbReference type="InterPro" id="IPR004358">
    <property type="entry name" value="Sig_transdc_His_kin-like_C"/>
</dbReference>
<accession>A0ABU3A831</accession>
<dbReference type="CDD" id="cd00130">
    <property type="entry name" value="PAS"/>
    <property type="match status" value="2"/>
</dbReference>
<dbReference type="PRINTS" id="PR00344">
    <property type="entry name" value="BCTRLSENSOR"/>
</dbReference>
<dbReference type="InterPro" id="IPR003661">
    <property type="entry name" value="HisK_dim/P_dom"/>
</dbReference>
<feature type="domain" description="PAS" evidence="7">
    <location>
        <begin position="240"/>
        <end position="312"/>
    </location>
</feature>
<dbReference type="SUPFAM" id="SSF47384">
    <property type="entry name" value="Homodimeric domain of signal transducing histidine kinase"/>
    <property type="match status" value="1"/>
</dbReference>
<organism evidence="9 10">
    <name type="scientific">Croceitalea rosinachiae</name>
    <dbReference type="NCBI Taxonomy" id="3075596"/>
    <lineage>
        <taxon>Bacteria</taxon>
        <taxon>Pseudomonadati</taxon>
        <taxon>Bacteroidota</taxon>
        <taxon>Flavobacteriia</taxon>
        <taxon>Flavobacteriales</taxon>
        <taxon>Flavobacteriaceae</taxon>
        <taxon>Croceitalea</taxon>
    </lineage>
</organism>
<dbReference type="InterPro" id="IPR000014">
    <property type="entry name" value="PAS"/>
</dbReference>
<comment type="caution">
    <text evidence="9">The sequence shown here is derived from an EMBL/GenBank/DDBJ whole genome shotgun (WGS) entry which is preliminary data.</text>
</comment>
<evidence type="ECO:0000256" key="5">
    <source>
        <dbReference type="ARBA" id="ARBA00022777"/>
    </source>
</evidence>
<dbReference type="SUPFAM" id="SSF55874">
    <property type="entry name" value="ATPase domain of HSP90 chaperone/DNA topoisomerase II/histidine kinase"/>
    <property type="match status" value="1"/>
</dbReference>
<keyword evidence="4" id="KW-0808">Transferase</keyword>
<keyword evidence="10" id="KW-1185">Reference proteome</keyword>
<evidence type="ECO:0000256" key="3">
    <source>
        <dbReference type="ARBA" id="ARBA00022553"/>
    </source>
</evidence>
<dbReference type="InterPro" id="IPR005467">
    <property type="entry name" value="His_kinase_dom"/>
</dbReference>
<dbReference type="SUPFAM" id="SSF55785">
    <property type="entry name" value="PYP-like sensor domain (PAS domain)"/>
    <property type="match status" value="3"/>
</dbReference>
<dbReference type="InterPro" id="IPR036097">
    <property type="entry name" value="HisK_dim/P_sf"/>
</dbReference>
<dbReference type="CDD" id="cd00082">
    <property type="entry name" value="HisKA"/>
    <property type="match status" value="1"/>
</dbReference>
<dbReference type="InterPro" id="IPR003594">
    <property type="entry name" value="HATPase_dom"/>
</dbReference>
<dbReference type="PANTHER" id="PTHR43304">
    <property type="entry name" value="PHYTOCHROME-LIKE PROTEIN CPH1"/>
    <property type="match status" value="1"/>
</dbReference>
<dbReference type="Proteomes" id="UP001255246">
    <property type="component" value="Unassembled WGS sequence"/>
</dbReference>
<dbReference type="InterPro" id="IPR035965">
    <property type="entry name" value="PAS-like_dom_sf"/>
</dbReference>
<dbReference type="Gene3D" id="2.10.70.100">
    <property type="match status" value="1"/>
</dbReference>
<name>A0ABU3A831_9FLAO</name>
<dbReference type="InterPro" id="IPR036890">
    <property type="entry name" value="HATPase_C_sf"/>
</dbReference>
<dbReference type="Gene3D" id="3.30.565.10">
    <property type="entry name" value="Histidine kinase-like ATPase, C-terminal domain"/>
    <property type="match status" value="1"/>
</dbReference>
<gene>
    <name evidence="9" type="ORF">RM706_04825</name>
</gene>
<dbReference type="SMART" id="SM00387">
    <property type="entry name" value="HATPase_c"/>
    <property type="match status" value="1"/>
</dbReference>
<dbReference type="PANTHER" id="PTHR43304:SF1">
    <property type="entry name" value="PAC DOMAIN-CONTAINING PROTEIN"/>
    <property type="match status" value="1"/>
</dbReference>
<dbReference type="InterPro" id="IPR013655">
    <property type="entry name" value="PAS_fold_3"/>
</dbReference>
<evidence type="ECO:0000313" key="9">
    <source>
        <dbReference type="EMBL" id="MDT0606337.1"/>
    </source>
</evidence>
<comment type="catalytic activity">
    <reaction evidence="1">
        <text>ATP + protein L-histidine = ADP + protein N-phospho-L-histidine.</text>
        <dbReference type="EC" id="2.7.13.3"/>
    </reaction>
</comment>
<dbReference type="SMART" id="SM00388">
    <property type="entry name" value="HisKA"/>
    <property type="match status" value="1"/>
</dbReference>
<dbReference type="InterPro" id="IPR001610">
    <property type="entry name" value="PAC"/>
</dbReference>
<evidence type="ECO:0000256" key="2">
    <source>
        <dbReference type="ARBA" id="ARBA00012438"/>
    </source>
</evidence>